<evidence type="ECO:0000256" key="1">
    <source>
        <dbReference type="SAM" id="SignalP"/>
    </source>
</evidence>
<evidence type="ECO:0000313" key="2">
    <source>
        <dbReference type="EMBL" id="RMX05863.1"/>
    </source>
</evidence>
<dbReference type="InterPro" id="IPR011042">
    <property type="entry name" value="6-blade_b-propeller_TolB-like"/>
</dbReference>
<keyword evidence="1" id="KW-0732">Signal</keyword>
<proteinExistence type="predicted"/>
<dbReference type="AlphaFoldDB" id="A0A3M6QSA2"/>
<sequence>MRKFIYGLWLAFLSVSWAHASASIDFVVENVGFFKPESVVHDPKNDVYLVSNINGSEPDPAGKGFISRISPEDGKVLELKWIRDVQHPSGLAVAGDVLYVSDRREDGRRVVRLFNVDTGQALGVAVHPPGIGSNSLAVLPNGELLGTNSAWKWALLGSEEELRNRGVAGTWRQWDGHLWLPTGGDAVYRIGKDLAVTPFIASPDLRHPNGITTLPNGNALVVSSTGGIFYELTPDGRQTNVRTLPHLGFFDGIGVAPDGAVLVSHDKGVYRIEEDGRAIPVFDLNTHVADFSFDRKRNRILLPLIYAHKLVVAPIPSQGGAQ</sequence>
<keyword evidence="3" id="KW-1185">Reference proteome</keyword>
<gene>
    <name evidence="2" type="ORF">D8I35_11970</name>
</gene>
<accession>A0A3M6QSA2</accession>
<reference evidence="2 3" key="1">
    <citation type="submission" date="2018-10" db="EMBL/GenBank/DDBJ databases">
        <title>Draft genome of Cortibacter populi DSM10536.</title>
        <authorList>
            <person name="Bernier A.-M."/>
            <person name="Bernard K."/>
        </authorList>
    </citation>
    <scope>NUCLEOTIDE SEQUENCE [LARGE SCALE GENOMIC DNA]</scope>
    <source>
        <strain evidence="2 3">DSM 105136</strain>
    </source>
</reference>
<organism evidence="2 3">
    <name type="scientific">Corticibacter populi</name>
    <dbReference type="NCBI Taxonomy" id="1550736"/>
    <lineage>
        <taxon>Bacteria</taxon>
        <taxon>Pseudomonadati</taxon>
        <taxon>Pseudomonadota</taxon>
        <taxon>Betaproteobacteria</taxon>
        <taxon>Burkholderiales</taxon>
        <taxon>Comamonadaceae</taxon>
        <taxon>Corticibacter</taxon>
    </lineage>
</organism>
<dbReference type="RefSeq" id="WP_122229535.1">
    <property type="nucleotide sequence ID" value="NZ_RDQO01000003.1"/>
</dbReference>
<dbReference type="Gene3D" id="2.120.10.30">
    <property type="entry name" value="TolB, C-terminal domain"/>
    <property type="match status" value="1"/>
</dbReference>
<dbReference type="SUPFAM" id="SSF63829">
    <property type="entry name" value="Calcium-dependent phosphotriesterase"/>
    <property type="match status" value="1"/>
</dbReference>
<dbReference type="EMBL" id="RDQO01000003">
    <property type="protein sequence ID" value="RMX05863.1"/>
    <property type="molecule type" value="Genomic_DNA"/>
</dbReference>
<dbReference type="OrthoDB" id="8897756at2"/>
<name>A0A3M6QSA2_9BURK</name>
<protein>
    <recommendedName>
        <fullName evidence="4">SMP-30/Gluconolactonase/LRE-like region domain-containing protein</fullName>
    </recommendedName>
</protein>
<feature type="chain" id="PRO_5018334164" description="SMP-30/Gluconolactonase/LRE-like region domain-containing protein" evidence="1">
    <location>
        <begin position="21"/>
        <end position="322"/>
    </location>
</feature>
<feature type="signal peptide" evidence="1">
    <location>
        <begin position="1"/>
        <end position="20"/>
    </location>
</feature>
<dbReference type="Proteomes" id="UP000278006">
    <property type="component" value="Unassembled WGS sequence"/>
</dbReference>
<comment type="caution">
    <text evidence="2">The sequence shown here is derived from an EMBL/GenBank/DDBJ whole genome shotgun (WGS) entry which is preliminary data.</text>
</comment>
<evidence type="ECO:0000313" key="3">
    <source>
        <dbReference type="Proteomes" id="UP000278006"/>
    </source>
</evidence>
<evidence type="ECO:0008006" key="4">
    <source>
        <dbReference type="Google" id="ProtNLM"/>
    </source>
</evidence>